<accession>A0A1J5SF20</accession>
<organism evidence="2">
    <name type="scientific">mine drainage metagenome</name>
    <dbReference type="NCBI Taxonomy" id="410659"/>
    <lineage>
        <taxon>unclassified sequences</taxon>
        <taxon>metagenomes</taxon>
        <taxon>ecological metagenomes</taxon>
    </lineage>
</organism>
<comment type="caution">
    <text evidence="2">The sequence shown here is derived from an EMBL/GenBank/DDBJ whole genome shotgun (WGS) entry which is preliminary data.</text>
</comment>
<evidence type="ECO:0000313" key="2">
    <source>
        <dbReference type="EMBL" id="OIR06515.1"/>
    </source>
</evidence>
<gene>
    <name evidence="2" type="ORF">GALL_114330</name>
</gene>
<feature type="region of interest" description="Disordered" evidence="1">
    <location>
        <begin position="1"/>
        <end position="21"/>
    </location>
</feature>
<proteinExistence type="predicted"/>
<dbReference type="EMBL" id="MLJW01000043">
    <property type="protein sequence ID" value="OIR06515.1"/>
    <property type="molecule type" value="Genomic_DNA"/>
</dbReference>
<protein>
    <submittedName>
        <fullName evidence="2">Uncharacterized protein</fullName>
    </submittedName>
</protein>
<sequence length="224" mass="25185">MGLNPPRGGFGEREAPDGLTQWRPIPDFRIGLSKPQPVRQFAEPAFSIDYARQASALEFPPSVFRALGLACQVVAGVAPVYAFSFDVAVFSLASRRAKTGGRYWTRTSERALALRFQFGCPQSTEQKSTRRRRWPKSTVNAFARAKIFGDDFIVFIEAKNHAIFTNTQTPEPDKRIAQRAHIALLSVVHIVKRSADIPSYSWVQFLEYRNHLIGEFHSEIVSAS</sequence>
<dbReference type="AlphaFoldDB" id="A0A1J5SF20"/>
<name>A0A1J5SF20_9ZZZZ</name>
<evidence type="ECO:0000256" key="1">
    <source>
        <dbReference type="SAM" id="MobiDB-lite"/>
    </source>
</evidence>
<reference evidence="2" key="1">
    <citation type="submission" date="2016-10" db="EMBL/GenBank/DDBJ databases">
        <title>Sequence of Gallionella enrichment culture.</title>
        <authorList>
            <person name="Poehlein A."/>
            <person name="Muehling M."/>
            <person name="Daniel R."/>
        </authorList>
    </citation>
    <scope>NUCLEOTIDE SEQUENCE</scope>
</reference>